<dbReference type="eggNOG" id="COG3737">
    <property type="taxonomic scope" value="Bacteria"/>
</dbReference>
<evidence type="ECO:0000313" key="1">
    <source>
        <dbReference type="EMBL" id="EYC51760.1"/>
    </source>
</evidence>
<dbReference type="CDD" id="cd05560">
    <property type="entry name" value="Xcc1710_like"/>
    <property type="match status" value="1"/>
</dbReference>
<sequence>MKLHADSSTTQTIRGHGPGWITVESAGQMSRHTHSLVIGSRGLCRPWNDPTDIGRFEDLQAAHFAWLAEAEASHPELVLFGSGLRLRFPRPPWLRVLADLGIGVETMDTAAACRTYNILAGEGRHVVAALLLESGQPPAGTTK</sequence>
<dbReference type="Pfam" id="PF04430">
    <property type="entry name" value="DUF498"/>
    <property type="match status" value="1"/>
</dbReference>
<gene>
    <name evidence="1" type="ORF">AZ34_12255</name>
</gene>
<dbReference type="EMBL" id="JEMG01000001">
    <property type="protein sequence ID" value="EYC51760.1"/>
    <property type="molecule type" value="Genomic_DNA"/>
</dbReference>
<dbReference type="InterPro" id="IPR007523">
    <property type="entry name" value="NDUFAF3/AAMDC"/>
</dbReference>
<protein>
    <recommendedName>
        <fullName evidence="3">Xcc1710-like domain-containing protein</fullName>
    </recommendedName>
</protein>
<dbReference type="Gene3D" id="3.40.1230.10">
    <property type="entry name" value="MTH938-like"/>
    <property type="match status" value="1"/>
</dbReference>
<dbReference type="AlphaFoldDB" id="A0A016XIM6"/>
<dbReference type="PANTHER" id="PTHR21192:SF2">
    <property type="entry name" value="NADH DEHYDROGENASE [UBIQUINONE] 1 ALPHA SUBCOMPLEX ASSEMBLY FACTOR 3"/>
    <property type="match status" value="1"/>
</dbReference>
<evidence type="ECO:0008006" key="3">
    <source>
        <dbReference type="Google" id="ProtNLM"/>
    </source>
</evidence>
<reference evidence="1 2" key="1">
    <citation type="submission" date="2014-02" db="EMBL/GenBank/DDBJ databases">
        <title>Draft Genome of Hylemonella gracilis isolated from the Niagara River.</title>
        <authorList>
            <person name="Pawlowski D.R."/>
            <person name="Koudelka G.B."/>
        </authorList>
    </citation>
    <scope>NUCLEOTIDE SEQUENCE [LARGE SCALE GENOMIC DNA]</scope>
    <source>
        <strain evidence="1 2">Niagara R</strain>
    </source>
</reference>
<comment type="caution">
    <text evidence="1">The sequence shown here is derived from an EMBL/GenBank/DDBJ whole genome shotgun (WGS) entry which is preliminary data.</text>
</comment>
<dbReference type="RefSeq" id="WP_035608347.1">
    <property type="nucleotide sequence ID" value="NZ_JEMG01000001.1"/>
</dbReference>
<dbReference type="STRING" id="1458275.AZ34_12255"/>
<dbReference type="OrthoDB" id="9800373at2"/>
<accession>A0A016XIM6</accession>
<dbReference type="Proteomes" id="UP000023268">
    <property type="component" value="Unassembled WGS sequence"/>
</dbReference>
<name>A0A016XIM6_9BURK</name>
<dbReference type="SUPFAM" id="SSF64076">
    <property type="entry name" value="MTH938-like"/>
    <property type="match status" value="1"/>
</dbReference>
<organism evidence="1 2">
    <name type="scientific">Hylemonella gracilis str. Niagara R</name>
    <dbReference type="NCBI Taxonomy" id="1458275"/>
    <lineage>
        <taxon>Bacteria</taxon>
        <taxon>Pseudomonadati</taxon>
        <taxon>Pseudomonadota</taxon>
        <taxon>Betaproteobacteria</taxon>
        <taxon>Burkholderiales</taxon>
        <taxon>Comamonadaceae</taxon>
        <taxon>Hylemonella</taxon>
    </lineage>
</organism>
<evidence type="ECO:0000313" key="2">
    <source>
        <dbReference type="Proteomes" id="UP000023268"/>
    </source>
</evidence>
<dbReference type="InterPro" id="IPR036748">
    <property type="entry name" value="MTH938-like_sf"/>
</dbReference>
<proteinExistence type="predicted"/>
<dbReference type="PANTHER" id="PTHR21192">
    <property type="entry name" value="NUCLEAR PROTEIN E3-3"/>
    <property type="match status" value="1"/>
</dbReference>